<dbReference type="RefSeq" id="WP_035197973.1">
    <property type="nucleotide sequence ID" value="NZ_JJRY01000024.1"/>
</dbReference>
<dbReference type="OrthoDB" id="9776369at2"/>
<dbReference type="SMART" id="SM00382">
    <property type="entry name" value="AAA"/>
    <property type="match status" value="1"/>
</dbReference>
<keyword evidence="2" id="KW-0813">Transport</keyword>
<dbReference type="EMBL" id="JJRY01000024">
    <property type="protein sequence ID" value="KEF36614.1"/>
    <property type="molecule type" value="Genomic_DNA"/>
</dbReference>
<evidence type="ECO:0000256" key="3">
    <source>
        <dbReference type="ARBA" id="ARBA00022741"/>
    </source>
</evidence>
<dbReference type="InterPro" id="IPR003439">
    <property type="entry name" value="ABC_transporter-like_ATP-bd"/>
</dbReference>
<dbReference type="CDD" id="cd03224">
    <property type="entry name" value="ABC_TM1139_LivF_branched"/>
    <property type="match status" value="1"/>
</dbReference>
<dbReference type="GO" id="GO:0015807">
    <property type="term" value="P:L-amino acid transport"/>
    <property type="evidence" value="ECO:0007669"/>
    <property type="project" value="TreeGrafter"/>
</dbReference>
<organism evidence="7 8">
    <name type="scientific">Schinkia azotoformans MEV2011</name>
    <dbReference type="NCBI Taxonomy" id="1348973"/>
    <lineage>
        <taxon>Bacteria</taxon>
        <taxon>Bacillati</taxon>
        <taxon>Bacillota</taxon>
        <taxon>Bacilli</taxon>
        <taxon>Bacillales</taxon>
        <taxon>Bacillaceae</taxon>
        <taxon>Calidifontibacillus/Schinkia group</taxon>
        <taxon>Schinkia</taxon>
    </lineage>
</organism>
<evidence type="ECO:0000256" key="4">
    <source>
        <dbReference type="ARBA" id="ARBA00022840"/>
    </source>
</evidence>
<keyword evidence="5" id="KW-0029">Amino-acid transport</keyword>
<evidence type="ECO:0000256" key="5">
    <source>
        <dbReference type="ARBA" id="ARBA00022970"/>
    </source>
</evidence>
<dbReference type="PROSITE" id="PS00211">
    <property type="entry name" value="ABC_TRANSPORTER_1"/>
    <property type="match status" value="1"/>
</dbReference>
<dbReference type="Gene3D" id="3.40.50.300">
    <property type="entry name" value="P-loop containing nucleotide triphosphate hydrolases"/>
    <property type="match status" value="1"/>
</dbReference>
<evidence type="ECO:0000313" key="7">
    <source>
        <dbReference type="EMBL" id="KEF36614.1"/>
    </source>
</evidence>
<keyword evidence="4 7" id="KW-0067">ATP-binding</keyword>
<dbReference type="SUPFAM" id="SSF52540">
    <property type="entry name" value="P-loop containing nucleoside triphosphate hydrolases"/>
    <property type="match status" value="1"/>
</dbReference>
<dbReference type="InterPro" id="IPR052156">
    <property type="entry name" value="BCAA_Transport_ATP-bd_LivF"/>
</dbReference>
<feature type="domain" description="ABC transporter" evidence="6">
    <location>
        <begin position="2"/>
        <end position="235"/>
    </location>
</feature>
<protein>
    <submittedName>
        <fullName evidence="7">Amino acid/amide ABC transporter ATP-binding protein 2, HAAT family</fullName>
    </submittedName>
</protein>
<keyword evidence="3" id="KW-0547">Nucleotide-binding</keyword>
<dbReference type="PANTHER" id="PTHR43820:SF2">
    <property type="entry name" value="ABC TRANSPORTER ATP-BINDING PROTEIN"/>
    <property type="match status" value="1"/>
</dbReference>
<dbReference type="PANTHER" id="PTHR43820">
    <property type="entry name" value="HIGH-AFFINITY BRANCHED-CHAIN AMINO ACID TRANSPORT ATP-BINDING PROTEIN LIVF"/>
    <property type="match status" value="1"/>
</dbReference>
<accession>A0A072NG30</accession>
<gene>
    <name evidence="7" type="ORF">M670_04176</name>
</gene>
<name>A0A072NG30_SCHAZ</name>
<evidence type="ECO:0000256" key="2">
    <source>
        <dbReference type="ARBA" id="ARBA00022448"/>
    </source>
</evidence>
<comment type="similarity">
    <text evidence="1">Belongs to the ABC transporter superfamily.</text>
</comment>
<dbReference type="GO" id="GO:0015658">
    <property type="term" value="F:branched-chain amino acid transmembrane transporter activity"/>
    <property type="evidence" value="ECO:0007669"/>
    <property type="project" value="TreeGrafter"/>
</dbReference>
<evidence type="ECO:0000256" key="1">
    <source>
        <dbReference type="ARBA" id="ARBA00005417"/>
    </source>
</evidence>
<dbReference type="Proteomes" id="UP000027936">
    <property type="component" value="Unassembled WGS sequence"/>
</dbReference>
<sequence length="236" mass="25931">MLELADVHTYYGTSHILQGVTFSVPSAKCVALLGRNGAGKSTTIHTIAGLLKPKKGDIRFQDHKVSTLPSHQISRLGIGLVPQGRRIFPSLTIRENLTMAARKRKANDSGTDWDIEKVYELFPVLKEREKNMGTQLSGGQQQMLAIGRALMTNPQFLLMDEPSEGLAPVIIDQVGEIVCKLKETGLSILMVEQNISLACQAADEILIMNKGTIVWNGTPVELLENEDIQHKYLGVS</sequence>
<evidence type="ECO:0000313" key="8">
    <source>
        <dbReference type="Proteomes" id="UP000027936"/>
    </source>
</evidence>
<dbReference type="Pfam" id="PF00005">
    <property type="entry name" value="ABC_tran"/>
    <property type="match status" value="1"/>
</dbReference>
<evidence type="ECO:0000259" key="6">
    <source>
        <dbReference type="PROSITE" id="PS50893"/>
    </source>
</evidence>
<dbReference type="InterPro" id="IPR003593">
    <property type="entry name" value="AAA+_ATPase"/>
</dbReference>
<comment type="caution">
    <text evidence="7">The sequence shown here is derived from an EMBL/GenBank/DDBJ whole genome shotgun (WGS) entry which is preliminary data.</text>
</comment>
<dbReference type="GO" id="GO:0016887">
    <property type="term" value="F:ATP hydrolysis activity"/>
    <property type="evidence" value="ECO:0007669"/>
    <property type="project" value="InterPro"/>
</dbReference>
<proteinExistence type="inferred from homology"/>
<dbReference type="InterPro" id="IPR027417">
    <property type="entry name" value="P-loop_NTPase"/>
</dbReference>
<dbReference type="PATRIC" id="fig|1348973.3.peg.4057"/>
<dbReference type="AlphaFoldDB" id="A0A072NG30"/>
<dbReference type="PROSITE" id="PS50893">
    <property type="entry name" value="ABC_TRANSPORTER_2"/>
    <property type="match status" value="1"/>
</dbReference>
<dbReference type="InterPro" id="IPR017871">
    <property type="entry name" value="ABC_transporter-like_CS"/>
</dbReference>
<reference evidence="7 8" key="1">
    <citation type="submission" date="2014-04" db="EMBL/GenBank/DDBJ databases">
        <title>Draft genome sequence of Bacillus azotoformans MEV2011, a (co-) denitrifying strain unable to grow in the presence of oxygen.</title>
        <authorList>
            <person name="Nielsen M."/>
            <person name="Schreiber L."/>
            <person name="Finster K."/>
            <person name="Schramm A."/>
        </authorList>
    </citation>
    <scope>NUCLEOTIDE SEQUENCE [LARGE SCALE GENOMIC DNA]</scope>
    <source>
        <strain evidence="7 8">MEV2011</strain>
    </source>
</reference>
<dbReference type="GO" id="GO:0005524">
    <property type="term" value="F:ATP binding"/>
    <property type="evidence" value="ECO:0007669"/>
    <property type="project" value="UniProtKB-KW"/>
</dbReference>